<evidence type="ECO:0000313" key="2">
    <source>
        <dbReference type="Proteomes" id="UP001185135"/>
    </source>
</evidence>
<dbReference type="Proteomes" id="UP001185135">
    <property type="component" value="Segment"/>
</dbReference>
<sequence length="328" mass="35885">MLGHGTWAQDAGCVCGPPQASSFRQQQRQRRTAYTTPYDGTIALANVRAFSDTQDRWTAPWAQFAMAPERPIVARDAACDALATVVCLMEGYARFLFSNQPSAEARGIDPEEVSRALNTVHPGIDLVGHIAAQLRADTLCARAIAWYRWMTSPSTDTENTDTVSSLFLMAPGSYGDGRASRDDTRLLLDAMLRRGHAVDTLLSAQAIAAAVPQPLFYFKGANGRKTLAKEVLGIAPDQLARWARSNTRQDLASPSTHRALRAFFDRGVRRCAPRDCARHLLPDFTRLFDMRFYLVPVAGDIVLMGTVRSPIVESLLAIGPASAAMSPF</sequence>
<evidence type="ECO:0000313" key="1">
    <source>
        <dbReference type="EMBL" id="WBR14878.1"/>
    </source>
</evidence>
<name>A0AA95J4M5_9VIRU</name>
<dbReference type="EMBL" id="ON887157">
    <property type="protein sequence ID" value="WBR14878.1"/>
    <property type="molecule type" value="Genomic_DNA"/>
</dbReference>
<proteinExistence type="predicted"/>
<gene>
    <name evidence="1" type="ORF">pkur_cds_704</name>
</gene>
<accession>A0AA95J4M5</accession>
<protein>
    <submittedName>
        <fullName evidence="1">Uncharacterized protein</fullName>
    </submittedName>
</protein>
<organism evidence="1 2">
    <name type="scientific">Pandoravirus kuranda</name>
    <dbReference type="NCBI Taxonomy" id="3019033"/>
    <lineage>
        <taxon>Viruses</taxon>
        <taxon>Pandoravirus</taxon>
    </lineage>
</organism>
<reference evidence="1" key="1">
    <citation type="submission" date="2022-06" db="EMBL/GenBank/DDBJ databases">
        <authorList>
            <person name="Legendre M."/>
            <person name="Claverie J.-M."/>
            <person name="Alempic J.-M."/>
            <person name="Abergel C."/>
        </authorList>
    </citation>
    <scope>NUCLEOTIDE SEQUENCE</scope>
    <source>
        <strain evidence="1">Kuranda</strain>
    </source>
</reference>